<reference evidence="1 2" key="1">
    <citation type="submission" date="2020-04" db="EMBL/GenBank/DDBJ databases">
        <authorList>
            <person name="De Canck E."/>
        </authorList>
    </citation>
    <scope>NUCLEOTIDE SEQUENCE [LARGE SCALE GENOMIC DNA]</scope>
    <source>
        <strain evidence="1 2">LMG 22037</strain>
    </source>
</reference>
<evidence type="ECO:0000313" key="1">
    <source>
        <dbReference type="EMBL" id="CAB3733308.1"/>
    </source>
</evidence>
<evidence type="ECO:0000313" key="2">
    <source>
        <dbReference type="Proteomes" id="UP000494249"/>
    </source>
</evidence>
<organism evidence="1 2">
    <name type="scientific">Paraburkholderia phenoliruptrix</name>
    <dbReference type="NCBI Taxonomy" id="252970"/>
    <lineage>
        <taxon>Bacteria</taxon>
        <taxon>Pseudomonadati</taxon>
        <taxon>Pseudomonadota</taxon>
        <taxon>Betaproteobacteria</taxon>
        <taxon>Burkholderiales</taxon>
        <taxon>Burkholderiaceae</taxon>
        <taxon>Paraburkholderia</taxon>
    </lineage>
</organism>
<accession>A0A6J5CDF3</accession>
<proteinExistence type="predicted"/>
<dbReference type="Proteomes" id="UP000494249">
    <property type="component" value="Unassembled WGS sequence"/>
</dbReference>
<dbReference type="EMBL" id="CADIKB010000046">
    <property type="protein sequence ID" value="CAB3733308.1"/>
    <property type="molecule type" value="Genomic_DNA"/>
</dbReference>
<name>A0A6J5CDF3_9BURK</name>
<gene>
    <name evidence="1" type="ORF">LMG22037_05786</name>
</gene>
<protein>
    <submittedName>
        <fullName evidence="1">Uncharacterized protein</fullName>
    </submittedName>
</protein>
<dbReference type="AlphaFoldDB" id="A0A6J5CDF3"/>
<sequence length="218" mass="23733">MGWVKSTEWVPSICPIESLLKMRQAIQMIIRSAAAVIAVTSMAAAHAGAPDQPFRVQSDTPIGEVFIGNSIGWLVSVHDDRRVVTVMRNARYATATNMIFVTPGGLATYDIARDGRVELDTDRRIMPNNGTLELAPVRVSVLEFPGEVKRVEWTRPLALQVQAVIDHHYVALKYAPMIGGPTISGPRRLTVTTDSGTYSFNLVAGTDGAPVYRVSEGN</sequence>